<dbReference type="Pfam" id="PF00069">
    <property type="entry name" value="Pkinase"/>
    <property type="match status" value="1"/>
</dbReference>
<evidence type="ECO:0000256" key="8">
    <source>
        <dbReference type="PIRSR" id="PIRSR630616-2"/>
    </source>
</evidence>
<dbReference type="SMART" id="SM00220">
    <property type="entry name" value="S_TKc"/>
    <property type="match status" value="1"/>
</dbReference>
<dbReference type="PROSITE" id="PS50011">
    <property type="entry name" value="PROTEIN_KINASE_DOM"/>
    <property type="match status" value="1"/>
</dbReference>
<dbReference type="PANTHER" id="PTHR24350">
    <property type="entry name" value="SERINE/THREONINE-PROTEIN KINASE IAL-RELATED"/>
    <property type="match status" value="1"/>
</dbReference>
<dbReference type="GO" id="GO:0004674">
    <property type="term" value="F:protein serine/threonine kinase activity"/>
    <property type="evidence" value="ECO:0007669"/>
    <property type="project" value="UniProtKB-KW"/>
</dbReference>
<evidence type="ECO:0000256" key="5">
    <source>
        <dbReference type="ARBA" id="ARBA00022840"/>
    </source>
</evidence>
<sequence>MRVWLPILMAPDVCRAAAQDAKTWSLDDFELGRPLGRGKFGHVYLAREKRTKFLVALKVLFKSQLQINNIEHQVRREVEIQGHLRHPNILCLYNWFHDKTRLYLILEYAPQGELYKKLTTAKYFSDQEAATVRILSHNHTPSGIFAKLCSIAVVSTLPGFRESSTYG</sequence>
<evidence type="ECO:0000256" key="2">
    <source>
        <dbReference type="ARBA" id="ARBA00022679"/>
    </source>
</evidence>
<keyword evidence="12" id="KW-1185">Reference proteome</keyword>
<dbReference type="InterPro" id="IPR030616">
    <property type="entry name" value="Aur-like"/>
</dbReference>
<keyword evidence="4" id="KW-0418">Kinase</keyword>
<evidence type="ECO:0000256" key="4">
    <source>
        <dbReference type="ARBA" id="ARBA00022777"/>
    </source>
</evidence>
<evidence type="ECO:0000256" key="6">
    <source>
        <dbReference type="ARBA" id="ARBA00047899"/>
    </source>
</evidence>
<organism evidence="11 12">
    <name type="scientific">Haemaphysalis longicornis</name>
    <name type="common">Bush tick</name>
    <dbReference type="NCBI Taxonomy" id="44386"/>
    <lineage>
        <taxon>Eukaryota</taxon>
        <taxon>Metazoa</taxon>
        <taxon>Ecdysozoa</taxon>
        <taxon>Arthropoda</taxon>
        <taxon>Chelicerata</taxon>
        <taxon>Arachnida</taxon>
        <taxon>Acari</taxon>
        <taxon>Parasitiformes</taxon>
        <taxon>Ixodida</taxon>
        <taxon>Ixodoidea</taxon>
        <taxon>Ixodidae</taxon>
        <taxon>Haemaphysalinae</taxon>
        <taxon>Haemaphysalis</taxon>
    </lineage>
</organism>
<feature type="binding site" evidence="8">
    <location>
        <begin position="107"/>
        <end position="109"/>
    </location>
    <ligand>
        <name>ATP</name>
        <dbReference type="ChEBI" id="CHEBI:30616"/>
    </ligand>
</feature>
<dbReference type="FunFam" id="3.30.200.20:FF:000042">
    <property type="entry name" value="Aurora kinase A"/>
    <property type="match status" value="1"/>
</dbReference>
<dbReference type="Gene3D" id="3.30.200.20">
    <property type="entry name" value="Phosphorylase Kinase, domain 1"/>
    <property type="match status" value="1"/>
</dbReference>
<dbReference type="VEuPathDB" id="VectorBase:HLOH_049222"/>
<accession>A0A9J6H2X4</accession>
<evidence type="ECO:0000259" key="10">
    <source>
        <dbReference type="PROSITE" id="PS50011"/>
    </source>
</evidence>
<evidence type="ECO:0000256" key="1">
    <source>
        <dbReference type="ARBA" id="ARBA00022527"/>
    </source>
</evidence>
<evidence type="ECO:0000256" key="7">
    <source>
        <dbReference type="ARBA" id="ARBA00048679"/>
    </source>
</evidence>
<dbReference type="PROSITE" id="PS00107">
    <property type="entry name" value="PROTEIN_KINASE_ATP"/>
    <property type="match status" value="1"/>
</dbReference>
<dbReference type="InterPro" id="IPR011009">
    <property type="entry name" value="Kinase-like_dom_sf"/>
</dbReference>
<feature type="domain" description="Protein kinase" evidence="10">
    <location>
        <begin position="29"/>
        <end position="167"/>
    </location>
</feature>
<keyword evidence="3 8" id="KW-0547">Nucleotide-binding</keyword>
<dbReference type="InterPro" id="IPR017441">
    <property type="entry name" value="Protein_kinase_ATP_BS"/>
</dbReference>
<dbReference type="SUPFAM" id="SSF56112">
    <property type="entry name" value="Protein kinase-like (PK-like)"/>
    <property type="match status" value="1"/>
</dbReference>
<dbReference type="Proteomes" id="UP000821853">
    <property type="component" value="Chromosome 9"/>
</dbReference>
<dbReference type="InterPro" id="IPR000719">
    <property type="entry name" value="Prot_kinase_dom"/>
</dbReference>
<keyword evidence="2" id="KW-0808">Transferase</keyword>
<comment type="catalytic activity">
    <reaction evidence="7">
        <text>L-seryl-[protein] + ATP = O-phospho-L-seryl-[protein] + ADP + H(+)</text>
        <dbReference type="Rhea" id="RHEA:17989"/>
        <dbReference type="Rhea" id="RHEA-COMP:9863"/>
        <dbReference type="Rhea" id="RHEA-COMP:11604"/>
        <dbReference type="ChEBI" id="CHEBI:15378"/>
        <dbReference type="ChEBI" id="CHEBI:29999"/>
        <dbReference type="ChEBI" id="CHEBI:30616"/>
        <dbReference type="ChEBI" id="CHEBI:83421"/>
        <dbReference type="ChEBI" id="CHEBI:456216"/>
        <dbReference type="EC" id="2.7.11.1"/>
    </reaction>
</comment>
<evidence type="ECO:0000313" key="11">
    <source>
        <dbReference type="EMBL" id="KAH9381611.1"/>
    </source>
</evidence>
<evidence type="ECO:0000256" key="3">
    <source>
        <dbReference type="ARBA" id="ARBA00022741"/>
    </source>
</evidence>
<dbReference type="OrthoDB" id="377346at2759"/>
<keyword evidence="1" id="KW-0723">Serine/threonine-protein kinase</keyword>
<feature type="binding site" evidence="8">
    <location>
        <position position="39"/>
    </location>
    <ligand>
        <name>ATP</name>
        <dbReference type="ChEBI" id="CHEBI:30616"/>
    </ligand>
</feature>
<evidence type="ECO:0000313" key="12">
    <source>
        <dbReference type="Proteomes" id="UP000821853"/>
    </source>
</evidence>
<gene>
    <name evidence="11" type="ORF">HPB48_000640</name>
</gene>
<dbReference type="AlphaFoldDB" id="A0A9J6H2X4"/>
<feature type="binding site" evidence="8 9">
    <location>
        <position position="58"/>
    </location>
    <ligand>
        <name>ATP</name>
        <dbReference type="ChEBI" id="CHEBI:30616"/>
    </ligand>
</feature>
<comment type="catalytic activity">
    <reaction evidence="6">
        <text>L-threonyl-[protein] + ATP = O-phospho-L-threonyl-[protein] + ADP + H(+)</text>
        <dbReference type="Rhea" id="RHEA:46608"/>
        <dbReference type="Rhea" id="RHEA-COMP:11060"/>
        <dbReference type="Rhea" id="RHEA-COMP:11605"/>
        <dbReference type="ChEBI" id="CHEBI:15378"/>
        <dbReference type="ChEBI" id="CHEBI:30013"/>
        <dbReference type="ChEBI" id="CHEBI:30616"/>
        <dbReference type="ChEBI" id="CHEBI:61977"/>
        <dbReference type="ChEBI" id="CHEBI:456216"/>
        <dbReference type="EC" id="2.7.11.1"/>
    </reaction>
</comment>
<comment type="caution">
    <text evidence="11">The sequence shown here is derived from an EMBL/GenBank/DDBJ whole genome shotgun (WGS) entry which is preliminary data.</text>
</comment>
<reference evidence="11 12" key="1">
    <citation type="journal article" date="2020" name="Cell">
        <title>Large-Scale Comparative Analyses of Tick Genomes Elucidate Their Genetic Diversity and Vector Capacities.</title>
        <authorList>
            <consortium name="Tick Genome and Microbiome Consortium (TIGMIC)"/>
            <person name="Jia N."/>
            <person name="Wang J."/>
            <person name="Shi W."/>
            <person name="Du L."/>
            <person name="Sun Y."/>
            <person name="Zhan W."/>
            <person name="Jiang J.F."/>
            <person name="Wang Q."/>
            <person name="Zhang B."/>
            <person name="Ji P."/>
            <person name="Bell-Sakyi L."/>
            <person name="Cui X.M."/>
            <person name="Yuan T.T."/>
            <person name="Jiang B.G."/>
            <person name="Yang W.F."/>
            <person name="Lam T.T."/>
            <person name="Chang Q.C."/>
            <person name="Ding S.J."/>
            <person name="Wang X.J."/>
            <person name="Zhu J.G."/>
            <person name="Ruan X.D."/>
            <person name="Zhao L."/>
            <person name="Wei J.T."/>
            <person name="Ye R.Z."/>
            <person name="Que T.C."/>
            <person name="Du C.H."/>
            <person name="Zhou Y.H."/>
            <person name="Cheng J.X."/>
            <person name="Dai P.F."/>
            <person name="Guo W.B."/>
            <person name="Han X.H."/>
            <person name="Huang E.J."/>
            <person name="Li L.F."/>
            <person name="Wei W."/>
            <person name="Gao Y.C."/>
            <person name="Liu J.Z."/>
            <person name="Shao H.Z."/>
            <person name="Wang X."/>
            <person name="Wang C.C."/>
            <person name="Yang T.C."/>
            <person name="Huo Q.B."/>
            <person name="Li W."/>
            <person name="Chen H.Y."/>
            <person name="Chen S.E."/>
            <person name="Zhou L.G."/>
            <person name="Ni X.B."/>
            <person name="Tian J.H."/>
            <person name="Sheng Y."/>
            <person name="Liu T."/>
            <person name="Pan Y.S."/>
            <person name="Xia L.Y."/>
            <person name="Li J."/>
            <person name="Zhao F."/>
            <person name="Cao W.C."/>
        </authorList>
    </citation>
    <scope>NUCLEOTIDE SEQUENCE [LARGE SCALE GENOMIC DNA]</scope>
    <source>
        <strain evidence="11">HaeL-2018</strain>
    </source>
</reference>
<dbReference type="EMBL" id="JABSTR010000011">
    <property type="protein sequence ID" value="KAH9381611.1"/>
    <property type="molecule type" value="Genomic_DNA"/>
</dbReference>
<name>A0A9J6H2X4_HAELO</name>
<dbReference type="OMA" id="QINNIEH"/>
<proteinExistence type="predicted"/>
<dbReference type="GO" id="GO:0005524">
    <property type="term" value="F:ATP binding"/>
    <property type="evidence" value="ECO:0007669"/>
    <property type="project" value="UniProtKB-UniRule"/>
</dbReference>
<keyword evidence="5 8" id="KW-0067">ATP-binding</keyword>
<protein>
    <recommendedName>
        <fullName evidence="10">Protein kinase domain-containing protein</fullName>
    </recommendedName>
</protein>
<evidence type="ECO:0000256" key="9">
    <source>
        <dbReference type="PROSITE-ProRule" id="PRU10141"/>
    </source>
</evidence>